<reference evidence="2 3" key="1">
    <citation type="submission" date="2020-02" db="EMBL/GenBank/DDBJ databases">
        <title>Shewanella WXL01 sp. nov., a marine bacterium isolated from green algae in Luhuitou Fringing Reef (Northern South China Sea).</title>
        <authorList>
            <person name="Wang X."/>
        </authorList>
    </citation>
    <scope>NUCLEOTIDE SEQUENCE [LARGE SCALE GENOMIC DNA]</scope>
    <source>
        <strain evidence="2 3">MCCC 1A01895</strain>
    </source>
</reference>
<dbReference type="RefSeq" id="WP_212593196.1">
    <property type="nucleotide sequence ID" value="NZ_JAAIKR010000001.1"/>
</dbReference>
<sequence>MATLETIVRRTLLIVGIAGVLVIYSGFLFLLFSGSPTTALPWFLLISPWICVYFGLTQTQQIGVINWFSSKCRLPFLSK</sequence>
<keyword evidence="1" id="KW-1133">Transmembrane helix</keyword>
<accession>A0ABS5I0M3</accession>
<gene>
    <name evidence="2" type="ORF">G3R48_02490</name>
</gene>
<evidence type="ECO:0000313" key="3">
    <source>
        <dbReference type="Proteomes" id="UP000811844"/>
    </source>
</evidence>
<dbReference type="EMBL" id="JAAIKR010000001">
    <property type="protein sequence ID" value="MBR9726860.1"/>
    <property type="molecule type" value="Genomic_DNA"/>
</dbReference>
<keyword evidence="1" id="KW-0472">Membrane</keyword>
<protein>
    <submittedName>
        <fullName evidence="2">Uncharacterized protein</fullName>
    </submittedName>
</protein>
<evidence type="ECO:0000256" key="1">
    <source>
        <dbReference type="SAM" id="Phobius"/>
    </source>
</evidence>
<keyword evidence="1" id="KW-0812">Transmembrane</keyword>
<keyword evidence="3" id="KW-1185">Reference proteome</keyword>
<dbReference type="Proteomes" id="UP000811844">
    <property type="component" value="Unassembled WGS sequence"/>
</dbReference>
<evidence type="ECO:0000313" key="2">
    <source>
        <dbReference type="EMBL" id="MBR9726860.1"/>
    </source>
</evidence>
<feature type="transmembrane region" description="Helical" evidence="1">
    <location>
        <begin position="12"/>
        <end position="33"/>
    </location>
</feature>
<name>A0ABS5I0M3_9GAMM</name>
<organism evidence="2 3">
    <name type="scientific">Shewanella intestini</name>
    <dbReference type="NCBI Taxonomy" id="2017544"/>
    <lineage>
        <taxon>Bacteria</taxon>
        <taxon>Pseudomonadati</taxon>
        <taxon>Pseudomonadota</taxon>
        <taxon>Gammaproteobacteria</taxon>
        <taxon>Alteromonadales</taxon>
        <taxon>Shewanellaceae</taxon>
        <taxon>Shewanella</taxon>
    </lineage>
</organism>
<comment type="caution">
    <text evidence="2">The sequence shown here is derived from an EMBL/GenBank/DDBJ whole genome shotgun (WGS) entry which is preliminary data.</text>
</comment>
<proteinExistence type="predicted"/>
<feature type="transmembrane region" description="Helical" evidence="1">
    <location>
        <begin position="39"/>
        <end position="56"/>
    </location>
</feature>